<dbReference type="AlphaFoldDB" id="A0A0F3PK80"/>
<sequence length="39" mass="4402">MVLFYCYSHCVLVFFTVRYGFGDAAYCFRSSHGGDAVIV</sequence>
<accession>A0A0F3PK80</accession>
<evidence type="ECO:0000313" key="1">
    <source>
        <dbReference type="EMBL" id="KJV80659.1"/>
    </source>
</evidence>
<name>A0A0F3PK80_ANAPH</name>
<dbReference type="EMBL" id="LAOD01000037">
    <property type="protein sequence ID" value="KJV80659.1"/>
    <property type="molecule type" value="Genomic_DNA"/>
</dbReference>
<reference evidence="2 3" key="1">
    <citation type="submission" date="2015-01" db="EMBL/GenBank/DDBJ databases">
        <title>Genome Sequencing of Rickettsiales.</title>
        <authorList>
            <person name="Daugherty S.C."/>
            <person name="Su Q."/>
            <person name="Abolude K."/>
            <person name="Beier-Sexton M."/>
            <person name="Carlyon J.A."/>
            <person name="Carter R."/>
            <person name="Day N.P."/>
            <person name="Dumler S.J."/>
            <person name="Dyachenko V."/>
            <person name="Godinez A."/>
            <person name="Kurtti T.J."/>
            <person name="Lichay M."/>
            <person name="Mullins K.E."/>
            <person name="Ott S."/>
            <person name="Pappas-Brown V."/>
            <person name="Paris D.H."/>
            <person name="Patel P."/>
            <person name="Richards A.L."/>
            <person name="Sadzewicz L."/>
            <person name="Sears K."/>
            <person name="Seidman D."/>
            <person name="Sengamalay N."/>
            <person name="Stenos J."/>
            <person name="Tallon L.J."/>
            <person name="Vincent G."/>
            <person name="Fraser C.M."/>
            <person name="Munderloh U."/>
            <person name="Dunning-Hotopp J.C."/>
        </authorList>
    </citation>
    <scope>NUCLEOTIDE SEQUENCE [LARGE SCALE GENOMIC DNA]</scope>
    <source>
        <strain evidence="2 3">CRT53-1</strain>
    </source>
</reference>
<dbReference type="PATRIC" id="fig|1359157.3.peg.1411"/>
<gene>
    <name evidence="2" type="ORF">APHCRT_1522</name>
    <name evidence="1" type="ORF">APHCRT_1531</name>
</gene>
<evidence type="ECO:0000313" key="2">
    <source>
        <dbReference type="EMBL" id="KJV80693.1"/>
    </source>
</evidence>
<dbReference type="Proteomes" id="UP000033722">
    <property type="component" value="Unassembled WGS sequence"/>
</dbReference>
<organism evidence="2 3">
    <name type="scientific">Anaplasma phagocytophilum str. CRT53-1</name>
    <dbReference type="NCBI Taxonomy" id="1359157"/>
    <lineage>
        <taxon>Bacteria</taxon>
        <taxon>Pseudomonadati</taxon>
        <taxon>Pseudomonadota</taxon>
        <taxon>Alphaproteobacteria</taxon>
        <taxon>Rickettsiales</taxon>
        <taxon>Anaplasmataceae</taxon>
        <taxon>Anaplasma</taxon>
        <taxon>phagocytophilum group</taxon>
    </lineage>
</organism>
<comment type="caution">
    <text evidence="2">The sequence shown here is derived from an EMBL/GenBank/DDBJ whole genome shotgun (WGS) entry which is preliminary data.</text>
</comment>
<dbReference type="EMBL" id="LAOD01000036">
    <property type="protein sequence ID" value="KJV80693.1"/>
    <property type="molecule type" value="Genomic_DNA"/>
</dbReference>
<evidence type="ECO:0000313" key="3">
    <source>
        <dbReference type="Proteomes" id="UP000033722"/>
    </source>
</evidence>
<protein>
    <submittedName>
        <fullName evidence="2">Uncharacterized protein</fullName>
    </submittedName>
</protein>
<proteinExistence type="predicted"/>